<feature type="transmembrane region" description="Helical" evidence="2">
    <location>
        <begin position="87"/>
        <end position="108"/>
    </location>
</feature>
<feature type="region of interest" description="Disordered" evidence="1">
    <location>
        <begin position="1"/>
        <end position="23"/>
    </location>
</feature>
<keyword evidence="2" id="KW-0472">Membrane</keyword>
<keyword evidence="2" id="KW-0812">Transmembrane</keyword>
<sequence length="186" mass="20946">MADHNITVVTPINTSTESDAERTDEKLQEQLDEYYCNKFKSRCLIVSTVIIAALVIANCVVLVETHYVMNNSHNVNTTVIYTDAVTAWQLVIVGTIFEITDIVALYMISRIILNDINENLRIISFMVTGKYFVLMIAMNVAIMSTSSIQFIPALYNVFSINQAYSYTGFICSLFCAFKIHTTAIKL</sequence>
<proteinExistence type="predicted"/>
<feature type="transmembrane region" description="Helical" evidence="2">
    <location>
        <begin position="43"/>
        <end position="67"/>
    </location>
</feature>
<reference evidence="3" key="1">
    <citation type="submission" date="2018-10" db="EMBL/GenBank/DDBJ databases">
        <title>Hidden diversity of soil giant viruses.</title>
        <authorList>
            <person name="Schulz F."/>
            <person name="Alteio L."/>
            <person name="Goudeau D."/>
            <person name="Ryan E.M."/>
            <person name="Malmstrom R.R."/>
            <person name="Blanchard J."/>
            <person name="Woyke T."/>
        </authorList>
    </citation>
    <scope>NUCLEOTIDE SEQUENCE</scope>
    <source>
        <strain evidence="3">FNV1</strain>
    </source>
</reference>
<evidence type="ECO:0000256" key="2">
    <source>
        <dbReference type="SAM" id="Phobius"/>
    </source>
</evidence>
<gene>
    <name evidence="3" type="ORF">Faunusvirus14_14</name>
</gene>
<organism evidence="3">
    <name type="scientific">Faunusvirus sp</name>
    <dbReference type="NCBI Taxonomy" id="2487766"/>
    <lineage>
        <taxon>Viruses</taxon>
        <taxon>Varidnaviria</taxon>
        <taxon>Bamfordvirae</taxon>
        <taxon>Nucleocytoviricota</taxon>
        <taxon>Megaviricetes</taxon>
        <taxon>Imitervirales</taxon>
        <taxon>Mimiviridae</taxon>
    </lineage>
</organism>
<accession>A0A3G4ZX15</accession>
<keyword evidence="2" id="KW-1133">Transmembrane helix</keyword>
<feature type="transmembrane region" description="Helical" evidence="2">
    <location>
        <begin position="129"/>
        <end position="151"/>
    </location>
</feature>
<evidence type="ECO:0000313" key="3">
    <source>
        <dbReference type="EMBL" id="AYV79447.1"/>
    </source>
</evidence>
<dbReference type="EMBL" id="MK072145">
    <property type="protein sequence ID" value="AYV79447.1"/>
    <property type="molecule type" value="Genomic_DNA"/>
</dbReference>
<name>A0A3G4ZX15_9VIRU</name>
<feature type="transmembrane region" description="Helical" evidence="2">
    <location>
        <begin position="163"/>
        <end position="181"/>
    </location>
</feature>
<feature type="compositionally biased region" description="Polar residues" evidence="1">
    <location>
        <begin position="7"/>
        <end position="17"/>
    </location>
</feature>
<protein>
    <submittedName>
        <fullName evidence="3">Uncharacterized protein</fullName>
    </submittedName>
</protein>
<evidence type="ECO:0000256" key="1">
    <source>
        <dbReference type="SAM" id="MobiDB-lite"/>
    </source>
</evidence>